<dbReference type="SUPFAM" id="SSF53335">
    <property type="entry name" value="S-adenosyl-L-methionine-dependent methyltransferases"/>
    <property type="match status" value="1"/>
</dbReference>
<comment type="caution">
    <text evidence="1">The sequence shown here is derived from an EMBL/GenBank/DDBJ whole genome shotgun (WGS) entry which is preliminary data.</text>
</comment>
<dbReference type="GO" id="GO:0032259">
    <property type="term" value="P:methylation"/>
    <property type="evidence" value="ECO:0007669"/>
    <property type="project" value="UniProtKB-KW"/>
</dbReference>
<evidence type="ECO:0000313" key="1">
    <source>
        <dbReference type="EMBL" id="KIH69982.1"/>
    </source>
</evidence>
<dbReference type="STRING" id="45670.SN16_10765"/>
<reference evidence="2 4" key="4">
    <citation type="submission" date="2022-12" db="EMBL/GenBank/DDBJ databases">
        <title>Genome analysis and biological profiling of marine Salinicoccus roseus MOSEL-ME25.</title>
        <authorList>
            <person name="Mirza F.T."/>
            <person name="Xie Y."/>
            <person name="Shinwari Z.K."/>
        </authorList>
    </citation>
    <scope>NUCLEOTIDE SEQUENCE [LARGE SCALE GENOMIC DNA]</scope>
    <source>
        <strain evidence="2 4">MOSEL-ME25</strain>
    </source>
</reference>
<organism evidence="1 3">
    <name type="scientific">Salinicoccus roseus</name>
    <dbReference type="NCBI Taxonomy" id="45670"/>
    <lineage>
        <taxon>Bacteria</taxon>
        <taxon>Bacillati</taxon>
        <taxon>Bacillota</taxon>
        <taxon>Bacilli</taxon>
        <taxon>Bacillales</taxon>
        <taxon>Staphylococcaceae</taxon>
        <taxon>Salinicoccus</taxon>
    </lineage>
</organism>
<accession>A0A0C2E3G2</accession>
<keyword evidence="2" id="KW-0808">Transferase</keyword>
<dbReference type="Proteomes" id="UP000031546">
    <property type="component" value="Unassembled WGS sequence"/>
</dbReference>
<reference evidence="2" key="3">
    <citation type="submission" date="2020-04" db="EMBL/GenBank/DDBJ databases">
        <authorList>
            <person name="Tanveer F."/>
            <person name="Xie Y."/>
            <person name="Shinwari Z.K."/>
        </authorList>
    </citation>
    <scope>NUCLEOTIDE SEQUENCE</scope>
    <source>
        <strain evidence="2">MOSEL-ME25</strain>
    </source>
</reference>
<gene>
    <name evidence="2" type="ORF">F7P68_0012185</name>
    <name evidence="1" type="ORF">SN16_10765</name>
</gene>
<dbReference type="AlphaFoldDB" id="A0A0C2E3G2"/>
<name>A0A0C2E3G2_9STAP</name>
<dbReference type="CDD" id="cd02440">
    <property type="entry name" value="AdoMet_MTases"/>
    <property type="match status" value="1"/>
</dbReference>
<dbReference type="EMBL" id="JXII01000009">
    <property type="protein sequence ID" value="KIH69982.1"/>
    <property type="molecule type" value="Genomic_DNA"/>
</dbReference>
<dbReference type="GO" id="GO:0008168">
    <property type="term" value="F:methyltransferase activity"/>
    <property type="evidence" value="ECO:0007669"/>
    <property type="project" value="UniProtKB-KW"/>
</dbReference>
<evidence type="ECO:0000313" key="2">
    <source>
        <dbReference type="EMBL" id="MDB0581282.1"/>
    </source>
</evidence>
<dbReference type="OrthoDB" id="9792989at2"/>
<dbReference type="Pfam" id="PF06962">
    <property type="entry name" value="rRNA_methylase"/>
    <property type="match status" value="1"/>
</dbReference>
<sequence length="186" mass="20562">MLRRVLPQAKALAEAIIQEGDAVVDATCGNGHDTKFLAGLVGAEGKVYSFDIQAEAIENARTLCSGHDNIEFILDSHGDVDRYTCDRALKAAMFNLGYLPKGDKSITTTPDSTILAIQKLFDRLVDGGRIIIVVYHGHPGGKVERDVLIEQLSQWPQKEAQVLKYQFINQKNDAPFLLCIEKNRHA</sequence>
<dbReference type="RefSeq" id="WP_040106623.1">
    <property type="nucleotide sequence ID" value="NZ_JABEVU030000001.1"/>
</dbReference>
<keyword evidence="2" id="KW-0489">Methyltransferase</keyword>
<keyword evidence="4" id="KW-1185">Reference proteome</keyword>
<dbReference type="EMBL" id="JABEVU030000001">
    <property type="protein sequence ID" value="MDB0581282.1"/>
    <property type="molecule type" value="Genomic_DNA"/>
</dbReference>
<evidence type="ECO:0000313" key="3">
    <source>
        <dbReference type="Proteomes" id="UP000031546"/>
    </source>
</evidence>
<dbReference type="PANTHER" id="PTHR35276:SF1">
    <property type="entry name" value="TRNA (MNM(5)S(2)U34)-METHYLTRANSFERASE, CHLOROPLASTIC"/>
    <property type="match status" value="1"/>
</dbReference>
<dbReference type="Gene3D" id="3.40.50.150">
    <property type="entry name" value="Vaccinia Virus protein VP39"/>
    <property type="match status" value="1"/>
</dbReference>
<evidence type="ECO:0000313" key="4">
    <source>
        <dbReference type="Proteomes" id="UP000527860"/>
    </source>
</evidence>
<proteinExistence type="predicted"/>
<protein>
    <submittedName>
        <fullName evidence="2">Class I SAM-dependent methyltransferase</fullName>
    </submittedName>
</protein>
<dbReference type="GeneID" id="77846034"/>
<dbReference type="Proteomes" id="UP000527860">
    <property type="component" value="Unassembled WGS sequence"/>
</dbReference>
<dbReference type="PANTHER" id="PTHR35276">
    <property type="entry name" value="S-ADENOSYL-L-METHIONINE-DEPENDENT METHYLTRANSFERASES SUPERFAMILY PROTEIN"/>
    <property type="match status" value="1"/>
</dbReference>
<reference evidence="1 3" key="1">
    <citation type="submission" date="2015-01" db="EMBL/GenBank/DDBJ databases">
        <title>Genome sequences of high lactate-tolerant strain Salinicoccus roseus W12 with industrial interest.</title>
        <authorList>
            <person name="Wang H."/>
            <person name="Yu B."/>
        </authorList>
    </citation>
    <scope>NUCLEOTIDE SEQUENCE [LARGE SCALE GENOMIC DNA]</scope>
    <source>
        <strain evidence="1 3">W12</strain>
    </source>
</reference>
<dbReference type="InterPro" id="IPR010719">
    <property type="entry name" value="MnmM_MeTrfase"/>
</dbReference>
<reference evidence="4" key="2">
    <citation type="submission" date="2020-04" db="EMBL/GenBank/DDBJ databases">
        <title>Genome analysis and biological profiling of marine Cellulosimicrobium funkei MOSEL-ME6.</title>
        <authorList>
            <person name="Tanveer F."/>
            <person name="Xie Y."/>
            <person name="Shinwari Z.K."/>
        </authorList>
    </citation>
    <scope>NUCLEOTIDE SEQUENCE [LARGE SCALE GENOMIC DNA]</scope>
    <source>
        <strain evidence="4">MOSEL-ME25</strain>
    </source>
</reference>
<dbReference type="InterPro" id="IPR029063">
    <property type="entry name" value="SAM-dependent_MTases_sf"/>
</dbReference>